<evidence type="ECO:0000313" key="3">
    <source>
        <dbReference type="Proteomes" id="UP000184404"/>
    </source>
</evidence>
<dbReference type="InterPro" id="IPR012437">
    <property type="entry name" value="DUF1638"/>
</dbReference>
<proteinExistence type="predicted"/>
<dbReference type="Proteomes" id="UP000184404">
    <property type="component" value="Unassembled WGS sequence"/>
</dbReference>
<dbReference type="Pfam" id="PF07796">
    <property type="entry name" value="DUF1638"/>
    <property type="match status" value="1"/>
</dbReference>
<organism evidence="2 3">
    <name type="scientific">Schwartzia succinivorans DSM 10502</name>
    <dbReference type="NCBI Taxonomy" id="1123243"/>
    <lineage>
        <taxon>Bacteria</taxon>
        <taxon>Bacillati</taxon>
        <taxon>Bacillota</taxon>
        <taxon>Negativicutes</taxon>
        <taxon>Selenomonadales</taxon>
        <taxon>Selenomonadaceae</taxon>
        <taxon>Schwartzia</taxon>
    </lineage>
</organism>
<feature type="domain" description="DUF1638" evidence="1">
    <location>
        <begin position="31"/>
        <end position="193"/>
    </location>
</feature>
<dbReference type="STRING" id="1123243.SAMN02745190_02102"/>
<gene>
    <name evidence="2" type="ORF">SAMN02745190_02102</name>
</gene>
<dbReference type="OrthoDB" id="9787351at2"/>
<dbReference type="AlphaFoldDB" id="A0A1M4ZUE7"/>
<name>A0A1M4ZUE7_9FIRM</name>
<reference evidence="2 3" key="1">
    <citation type="submission" date="2016-11" db="EMBL/GenBank/DDBJ databases">
        <authorList>
            <person name="Jaros S."/>
            <person name="Januszkiewicz K."/>
            <person name="Wedrychowicz H."/>
        </authorList>
    </citation>
    <scope>NUCLEOTIDE SEQUENCE [LARGE SCALE GENOMIC DNA]</scope>
    <source>
        <strain evidence="2 3">DSM 10502</strain>
    </source>
</reference>
<dbReference type="RefSeq" id="WP_072936220.1">
    <property type="nucleotide sequence ID" value="NZ_FQUG01000009.1"/>
</dbReference>
<evidence type="ECO:0000259" key="1">
    <source>
        <dbReference type="Pfam" id="PF07796"/>
    </source>
</evidence>
<evidence type="ECO:0000313" key="2">
    <source>
        <dbReference type="EMBL" id="SHF21236.1"/>
    </source>
</evidence>
<dbReference type="EMBL" id="FQUG01000009">
    <property type="protein sequence ID" value="SHF21236.1"/>
    <property type="molecule type" value="Genomic_DNA"/>
</dbReference>
<protein>
    <recommendedName>
        <fullName evidence="1">DUF1638 domain-containing protein</fullName>
    </recommendedName>
</protein>
<sequence length="220" mass="24538">MKKTVILACPTLKGELQTILSEEASEAVVYFLPRGLHSDPKELHSYVQNMIDSFWNVDRIVLCVTGCGGGTAGLRATTAELVVPRTRDCLDILLSDDSLSSLERDISGVYFTESWMEYSRESEIDLDRLIGKMGKEPAEDFLRNLYKTCNKFYIIDTGCYDVKKVDDYVAPLVKVLSGTVTMLKGKCGILRKIAGERFDEDFVVVPKGSEIPAGVFLKNF</sequence>
<keyword evidence="3" id="KW-1185">Reference proteome</keyword>
<accession>A0A1M4ZUE7</accession>